<dbReference type="GO" id="GO:0019843">
    <property type="term" value="F:rRNA binding"/>
    <property type="evidence" value="ECO:0007669"/>
    <property type="project" value="UniProtKB-UniRule"/>
</dbReference>
<gene>
    <name evidence="6" type="primary">rpsQ</name>
    <name evidence="7" type="ORF">A2936_01900</name>
</gene>
<dbReference type="NCBIfam" id="TIGR03635">
    <property type="entry name" value="uS17_bact"/>
    <property type="match status" value="1"/>
</dbReference>
<keyword evidence="4 6" id="KW-0689">Ribosomal protein</keyword>
<evidence type="ECO:0000256" key="1">
    <source>
        <dbReference type="ARBA" id="ARBA00010254"/>
    </source>
</evidence>
<dbReference type="Gene3D" id="2.40.50.140">
    <property type="entry name" value="Nucleic acid-binding proteins"/>
    <property type="match status" value="1"/>
</dbReference>
<comment type="function">
    <text evidence="6">One of the primary rRNA binding proteins, it binds specifically to the 5'-end of 16S ribosomal RNA.</text>
</comment>
<proteinExistence type="inferred from homology"/>
<name>A0A1F7UWZ8_9BACT</name>
<protein>
    <recommendedName>
        <fullName evidence="6">Small ribosomal subunit protein uS17</fullName>
    </recommendedName>
</protein>
<organism evidence="7 8">
    <name type="scientific">Candidatus Uhrbacteria bacterium RIFCSPLOWO2_01_FULL_47_25</name>
    <dbReference type="NCBI Taxonomy" id="1802402"/>
    <lineage>
        <taxon>Bacteria</taxon>
        <taxon>Candidatus Uhriibacteriota</taxon>
    </lineage>
</organism>
<comment type="subunit">
    <text evidence="6">Part of the 30S ribosomal subunit.</text>
</comment>
<dbReference type="InterPro" id="IPR000266">
    <property type="entry name" value="Ribosomal_uS17"/>
</dbReference>
<dbReference type="AlphaFoldDB" id="A0A1F7UWZ8"/>
<comment type="similarity">
    <text evidence="1 6">Belongs to the universal ribosomal protein uS17 family.</text>
</comment>
<dbReference type="SUPFAM" id="SSF50249">
    <property type="entry name" value="Nucleic acid-binding proteins"/>
    <property type="match status" value="1"/>
</dbReference>
<evidence type="ECO:0000256" key="3">
    <source>
        <dbReference type="ARBA" id="ARBA00022884"/>
    </source>
</evidence>
<dbReference type="PANTHER" id="PTHR10744:SF1">
    <property type="entry name" value="SMALL RIBOSOMAL SUBUNIT PROTEIN US17M"/>
    <property type="match status" value="1"/>
</dbReference>
<keyword evidence="2 6" id="KW-0699">rRNA-binding</keyword>
<dbReference type="HAMAP" id="MF_01345_B">
    <property type="entry name" value="Ribosomal_uS17_B"/>
    <property type="match status" value="1"/>
</dbReference>
<comment type="caution">
    <text evidence="7">The sequence shown here is derived from an EMBL/GenBank/DDBJ whole genome shotgun (WGS) entry which is preliminary data.</text>
</comment>
<evidence type="ECO:0000256" key="6">
    <source>
        <dbReference type="HAMAP-Rule" id="MF_01345"/>
    </source>
</evidence>
<keyword evidence="5 6" id="KW-0687">Ribonucleoprotein</keyword>
<accession>A0A1F7UWZ8</accession>
<dbReference type="PANTHER" id="PTHR10744">
    <property type="entry name" value="40S RIBOSOMAL PROTEIN S11 FAMILY MEMBER"/>
    <property type="match status" value="1"/>
</dbReference>
<dbReference type="GO" id="GO:0022627">
    <property type="term" value="C:cytosolic small ribosomal subunit"/>
    <property type="evidence" value="ECO:0007669"/>
    <property type="project" value="UniProtKB-UniRule"/>
</dbReference>
<evidence type="ECO:0000256" key="4">
    <source>
        <dbReference type="ARBA" id="ARBA00022980"/>
    </source>
</evidence>
<evidence type="ECO:0000313" key="7">
    <source>
        <dbReference type="EMBL" id="OGL82799.1"/>
    </source>
</evidence>
<dbReference type="Pfam" id="PF00366">
    <property type="entry name" value="Ribosomal_S17"/>
    <property type="match status" value="1"/>
</dbReference>
<keyword evidence="3 6" id="KW-0694">RNA-binding</keyword>
<evidence type="ECO:0000256" key="5">
    <source>
        <dbReference type="ARBA" id="ARBA00023274"/>
    </source>
</evidence>
<evidence type="ECO:0000256" key="2">
    <source>
        <dbReference type="ARBA" id="ARBA00022730"/>
    </source>
</evidence>
<dbReference type="GO" id="GO:0003735">
    <property type="term" value="F:structural constituent of ribosome"/>
    <property type="evidence" value="ECO:0007669"/>
    <property type="project" value="UniProtKB-UniRule"/>
</dbReference>
<dbReference type="Proteomes" id="UP000176846">
    <property type="component" value="Unassembled WGS sequence"/>
</dbReference>
<dbReference type="NCBIfam" id="NF004123">
    <property type="entry name" value="PRK05610.1"/>
    <property type="match status" value="1"/>
</dbReference>
<dbReference type="CDD" id="cd00364">
    <property type="entry name" value="Ribosomal_uS17"/>
    <property type="match status" value="1"/>
</dbReference>
<dbReference type="EMBL" id="MGEK01000007">
    <property type="protein sequence ID" value="OGL82799.1"/>
    <property type="molecule type" value="Genomic_DNA"/>
</dbReference>
<dbReference type="PRINTS" id="PR00973">
    <property type="entry name" value="RIBOSOMALS17"/>
</dbReference>
<dbReference type="InterPro" id="IPR012340">
    <property type="entry name" value="NA-bd_OB-fold"/>
</dbReference>
<evidence type="ECO:0000313" key="8">
    <source>
        <dbReference type="Proteomes" id="UP000176846"/>
    </source>
</evidence>
<dbReference type="InterPro" id="IPR019984">
    <property type="entry name" value="Ribosomal_uS17_bact/chlr"/>
</dbReference>
<reference evidence="7 8" key="1">
    <citation type="journal article" date="2016" name="Nat. Commun.">
        <title>Thousands of microbial genomes shed light on interconnected biogeochemical processes in an aquifer system.</title>
        <authorList>
            <person name="Anantharaman K."/>
            <person name="Brown C.T."/>
            <person name="Hug L.A."/>
            <person name="Sharon I."/>
            <person name="Castelle C.J."/>
            <person name="Probst A.J."/>
            <person name="Thomas B.C."/>
            <person name="Singh A."/>
            <person name="Wilkins M.J."/>
            <person name="Karaoz U."/>
            <person name="Brodie E.L."/>
            <person name="Williams K.H."/>
            <person name="Hubbard S.S."/>
            <person name="Banfield J.F."/>
        </authorList>
    </citation>
    <scope>NUCLEOTIDE SEQUENCE [LARGE SCALE GENOMIC DNA]</scope>
</reference>
<dbReference type="GO" id="GO:0006412">
    <property type="term" value="P:translation"/>
    <property type="evidence" value="ECO:0007669"/>
    <property type="project" value="UniProtKB-UniRule"/>
</dbReference>
<sequence>MRTFQGVVVSNAMNKTIIVRVDRVKMNPKYRKQYTVSRRYHVHDENNKYRSGDKVTFVECRPLSKTKRWRVVEAISHKP</sequence>